<dbReference type="OrthoDB" id="9813449at2"/>
<dbReference type="Proteomes" id="UP000198461">
    <property type="component" value="Unassembled WGS sequence"/>
</dbReference>
<dbReference type="InterPro" id="IPR011067">
    <property type="entry name" value="Plasmid_toxin/cell-grow_inhib"/>
</dbReference>
<protein>
    <submittedName>
        <fullName evidence="1">mRNA interferase MazF</fullName>
    </submittedName>
</protein>
<accession>A0A1N6FDU6</accession>
<proteinExistence type="predicted"/>
<dbReference type="AlphaFoldDB" id="A0A1N6FDU6"/>
<dbReference type="EMBL" id="FSRE01000002">
    <property type="protein sequence ID" value="SIN93432.1"/>
    <property type="molecule type" value="Genomic_DNA"/>
</dbReference>
<dbReference type="Pfam" id="PF02452">
    <property type="entry name" value="PemK_toxin"/>
    <property type="match status" value="1"/>
</dbReference>
<evidence type="ECO:0000313" key="1">
    <source>
        <dbReference type="EMBL" id="SIN93432.1"/>
    </source>
</evidence>
<keyword evidence="2" id="KW-1185">Reference proteome</keyword>
<dbReference type="RefSeq" id="WP_074201308.1">
    <property type="nucleotide sequence ID" value="NZ_FSRE01000002.1"/>
</dbReference>
<dbReference type="STRING" id="364032.SAMN05443662_1039"/>
<reference evidence="1 2" key="1">
    <citation type="submission" date="2016-11" db="EMBL/GenBank/DDBJ databases">
        <authorList>
            <person name="Jaros S."/>
            <person name="Januszkiewicz K."/>
            <person name="Wedrychowicz H."/>
        </authorList>
    </citation>
    <scope>NUCLEOTIDE SEQUENCE [LARGE SCALE GENOMIC DNA]</scope>
    <source>
        <strain evidence="1 2">DSM 17737</strain>
    </source>
</reference>
<evidence type="ECO:0000313" key="2">
    <source>
        <dbReference type="Proteomes" id="UP000198461"/>
    </source>
</evidence>
<gene>
    <name evidence="1" type="ORF">SAMN05443662_1039</name>
</gene>
<name>A0A1N6FDU6_9GAMM</name>
<sequence length="111" mass="12558">MPCEKGDIVLTPFPFSDLATMKKWPVLLLTPQDRHGDVIAMAITSQVQNINAYPIDESDLAEGKLPKQRHLRTDKLFTLSASLIIKKIATLKPDIHRRVIQQTCHLLDNET</sequence>
<dbReference type="Gene3D" id="2.30.30.110">
    <property type="match status" value="1"/>
</dbReference>
<dbReference type="GO" id="GO:0003677">
    <property type="term" value="F:DNA binding"/>
    <property type="evidence" value="ECO:0007669"/>
    <property type="project" value="InterPro"/>
</dbReference>
<organism evidence="1 2">
    <name type="scientific">Sulfurivirga caldicuralii</name>
    <dbReference type="NCBI Taxonomy" id="364032"/>
    <lineage>
        <taxon>Bacteria</taxon>
        <taxon>Pseudomonadati</taxon>
        <taxon>Pseudomonadota</taxon>
        <taxon>Gammaproteobacteria</taxon>
        <taxon>Thiotrichales</taxon>
        <taxon>Piscirickettsiaceae</taxon>
        <taxon>Sulfurivirga</taxon>
    </lineage>
</organism>
<dbReference type="SUPFAM" id="SSF50118">
    <property type="entry name" value="Cell growth inhibitor/plasmid maintenance toxic component"/>
    <property type="match status" value="1"/>
</dbReference>
<dbReference type="InterPro" id="IPR003477">
    <property type="entry name" value="PemK-like"/>
</dbReference>